<keyword evidence="1" id="KW-1133">Transmembrane helix</keyword>
<feature type="transmembrane region" description="Helical" evidence="1">
    <location>
        <begin position="6"/>
        <end position="26"/>
    </location>
</feature>
<feature type="transmembrane region" description="Helical" evidence="1">
    <location>
        <begin position="79"/>
        <end position="100"/>
    </location>
</feature>
<dbReference type="EMBL" id="KV448537">
    <property type="protein sequence ID" value="OAX35059.1"/>
    <property type="molecule type" value="Genomic_DNA"/>
</dbReference>
<evidence type="ECO:0000259" key="2">
    <source>
        <dbReference type="Pfam" id="PF20151"/>
    </source>
</evidence>
<name>A0A1B7MR29_9AGAM</name>
<keyword evidence="4" id="KW-1185">Reference proteome</keyword>
<sequence length="269" mass="29668">MELGIALLHLNYVNVAVAFLWVYDYLITISNEVTFIFNGQRSKAKIMYLICRYVPFAFVTFEMLLAVQPALSQTLCQKYYSLNTYIGGVILVCAECIFITRACALWGNKRSIVAFFVTSTVLYLGVTILILTLYTSGTSVITSPIPSVSCFDSGENIVIVAAYSLLVLAELALASFRSWGRENQLLEVLIHHNIFYFGCGVCLSVAVISTTALLQASYGNTMANAQVVFHALLVTKMHRDLWEADRLADLQNSLDASLTTFGVASAMSQ</sequence>
<keyword evidence="1" id="KW-0472">Membrane</keyword>
<reference evidence="3 4" key="1">
    <citation type="submission" date="2016-06" db="EMBL/GenBank/DDBJ databases">
        <title>Comparative genomics of the ectomycorrhizal sister species Rhizopogon vinicolor and Rhizopogon vesiculosus (Basidiomycota: Boletales) reveals a divergence of the mating type B locus.</title>
        <authorList>
            <consortium name="DOE Joint Genome Institute"/>
            <person name="Mujic A.B."/>
            <person name="Kuo A."/>
            <person name="Tritt A."/>
            <person name="Lipzen A."/>
            <person name="Chen C."/>
            <person name="Johnson J."/>
            <person name="Sharma A."/>
            <person name="Barry K."/>
            <person name="Grigoriev I.V."/>
            <person name="Spatafora J.W."/>
        </authorList>
    </citation>
    <scope>NUCLEOTIDE SEQUENCE [LARGE SCALE GENOMIC DNA]</scope>
    <source>
        <strain evidence="3 4">AM-OR11-026</strain>
    </source>
</reference>
<feature type="transmembrane region" description="Helical" evidence="1">
    <location>
        <begin position="112"/>
        <end position="136"/>
    </location>
</feature>
<feature type="transmembrane region" description="Helical" evidence="1">
    <location>
        <begin position="156"/>
        <end position="173"/>
    </location>
</feature>
<accession>A0A1B7MR29</accession>
<evidence type="ECO:0000256" key="1">
    <source>
        <dbReference type="SAM" id="Phobius"/>
    </source>
</evidence>
<dbReference type="InParanoid" id="A0A1B7MR29"/>
<feature type="transmembrane region" description="Helical" evidence="1">
    <location>
        <begin position="46"/>
        <end position="67"/>
    </location>
</feature>
<organism evidence="3 4">
    <name type="scientific">Rhizopogon vinicolor AM-OR11-026</name>
    <dbReference type="NCBI Taxonomy" id="1314800"/>
    <lineage>
        <taxon>Eukaryota</taxon>
        <taxon>Fungi</taxon>
        <taxon>Dikarya</taxon>
        <taxon>Basidiomycota</taxon>
        <taxon>Agaricomycotina</taxon>
        <taxon>Agaricomycetes</taxon>
        <taxon>Agaricomycetidae</taxon>
        <taxon>Boletales</taxon>
        <taxon>Suillineae</taxon>
        <taxon>Rhizopogonaceae</taxon>
        <taxon>Rhizopogon</taxon>
    </lineage>
</organism>
<dbReference type="Proteomes" id="UP000092154">
    <property type="component" value="Unassembled WGS sequence"/>
</dbReference>
<protein>
    <recommendedName>
        <fullName evidence="2">DUF6533 domain-containing protein</fullName>
    </recommendedName>
</protein>
<dbReference type="STRING" id="1314800.A0A1B7MR29"/>
<keyword evidence="1" id="KW-0812">Transmembrane</keyword>
<feature type="transmembrane region" description="Helical" evidence="1">
    <location>
        <begin position="194"/>
        <end position="214"/>
    </location>
</feature>
<proteinExistence type="predicted"/>
<dbReference type="AlphaFoldDB" id="A0A1B7MR29"/>
<dbReference type="InterPro" id="IPR045340">
    <property type="entry name" value="DUF6533"/>
</dbReference>
<evidence type="ECO:0000313" key="3">
    <source>
        <dbReference type="EMBL" id="OAX35059.1"/>
    </source>
</evidence>
<feature type="domain" description="DUF6533" evidence="2">
    <location>
        <begin position="12"/>
        <end position="56"/>
    </location>
</feature>
<dbReference type="Pfam" id="PF20151">
    <property type="entry name" value="DUF6533"/>
    <property type="match status" value="1"/>
</dbReference>
<dbReference type="OrthoDB" id="3350812at2759"/>
<gene>
    <name evidence="3" type="ORF">K503DRAFT_399129</name>
</gene>
<evidence type="ECO:0000313" key="4">
    <source>
        <dbReference type="Proteomes" id="UP000092154"/>
    </source>
</evidence>